<dbReference type="GO" id="GO:0009881">
    <property type="term" value="F:photoreceptor activity"/>
    <property type="evidence" value="ECO:0007669"/>
    <property type="project" value="UniProtKB-KW"/>
</dbReference>
<feature type="transmembrane region" description="Helical" evidence="12">
    <location>
        <begin position="119"/>
        <end position="137"/>
    </location>
</feature>
<comment type="similarity">
    <text evidence="2">Belongs to the archaeal/bacterial/fungal opsin family.</text>
</comment>
<feature type="transmembrane region" description="Helical" evidence="12">
    <location>
        <begin position="149"/>
        <end position="166"/>
    </location>
</feature>
<evidence type="ECO:0000256" key="11">
    <source>
        <dbReference type="SAM" id="MobiDB-lite"/>
    </source>
</evidence>
<evidence type="ECO:0000256" key="10">
    <source>
        <dbReference type="ARBA" id="ARBA00023170"/>
    </source>
</evidence>
<keyword evidence="4" id="KW-0716">Sensory transduction</keyword>
<feature type="transmembrane region" description="Helical" evidence="12">
    <location>
        <begin position="212"/>
        <end position="233"/>
    </location>
</feature>
<name>A0A0G4H5I7_9ALVE</name>
<keyword evidence="7 12" id="KW-1133">Transmembrane helix</keyword>
<dbReference type="SUPFAM" id="SSF81321">
    <property type="entry name" value="Family A G protein-coupled receptor-like"/>
    <property type="match status" value="1"/>
</dbReference>
<dbReference type="PANTHER" id="PTHR28286:SF2">
    <property type="entry name" value="BACTERIORHODOPSIN _OPSIN, NOPA (EUROFUNG)"/>
    <property type="match status" value="1"/>
</dbReference>
<reference evidence="14" key="1">
    <citation type="submission" date="2014-11" db="EMBL/GenBank/DDBJ databases">
        <authorList>
            <person name="Otto D Thomas"/>
            <person name="Naeem Raeece"/>
        </authorList>
    </citation>
    <scope>NUCLEOTIDE SEQUENCE</scope>
</reference>
<dbReference type="EMBL" id="CDMZ01001901">
    <property type="protein sequence ID" value="CEM39067.1"/>
    <property type="molecule type" value="Genomic_DNA"/>
</dbReference>
<feature type="transmembrane region" description="Helical" evidence="12">
    <location>
        <begin position="47"/>
        <end position="64"/>
    </location>
</feature>
<dbReference type="AlphaFoldDB" id="A0A0G4H5I7"/>
<evidence type="ECO:0000256" key="8">
    <source>
        <dbReference type="ARBA" id="ARBA00022991"/>
    </source>
</evidence>
<keyword evidence="10" id="KW-0675">Receptor</keyword>
<protein>
    <recommendedName>
        <fullName evidence="15">Intimal thickness related receptor IRP domain-containing protein</fullName>
    </recommendedName>
</protein>
<dbReference type="PANTHER" id="PTHR28286">
    <property type="match status" value="1"/>
</dbReference>
<evidence type="ECO:0000313" key="14">
    <source>
        <dbReference type="EMBL" id="CEM39067.1"/>
    </source>
</evidence>
<accession>A0A0G4H5I7</accession>
<keyword evidence="13" id="KW-0732">Signal</keyword>
<keyword evidence="8" id="KW-0157">Chromophore</keyword>
<proteinExistence type="inferred from homology"/>
<evidence type="ECO:0000256" key="7">
    <source>
        <dbReference type="ARBA" id="ARBA00022989"/>
    </source>
</evidence>
<organism evidence="14">
    <name type="scientific">Chromera velia CCMP2878</name>
    <dbReference type="NCBI Taxonomy" id="1169474"/>
    <lineage>
        <taxon>Eukaryota</taxon>
        <taxon>Sar</taxon>
        <taxon>Alveolata</taxon>
        <taxon>Colpodellida</taxon>
        <taxon>Chromeraceae</taxon>
        <taxon>Chromera</taxon>
    </lineage>
</organism>
<dbReference type="Pfam" id="PF01036">
    <property type="entry name" value="Bac_rhodopsin"/>
    <property type="match status" value="1"/>
</dbReference>
<feature type="transmembrane region" description="Helical" evidence="12">
    <location>
        <begin position="76"/>
        <end position="99"/>
    </location>
</feature>
<evidence type="ECO:0000256" key="6">
    <source>
        <dbReference type="ARBA" id="ARBA00022925"/>
    </source>
</evidence>
<evidence type="ECO:0000256" key="9">
    <source>
        <dbReference type="ARBA" id="ARBA00023136"/>
    </source>
</evidence>
<keyword evidence="6" id="KW-0681">Retinal protein</keyword>
<sequence>MMRNRLLSTVLFLAAVLLPCIEATRDFLAECIAKDAIEGMSNVTRGVRIAQATLFFIIGVFYWTRFPDPHLKDQRLAVFSLCTSLNGYIMLFSACHNLIMLSQADDVIYEDCTRTDIGRYIQFAVTCPLLSWQVSLLARSNRQRQIEMVLSTFLLLILGVWVNAIPEFSYRMMAFGLTFFFFILLVVNLDWAVRETSENAESLFKGNSHMRYICLCVVVTWVTFPITWFIGPAGVAAVPRQAETIILSVMDLASKLAFSGYVYYVRKKWTATLRKEVEEEEQARQNGTAEDFARHRKRKMSFVTGQPRVGDDLEELRQETALVQQNTDGLSPSKKSPNRVVPRAIVAEPQQQVAAPQTPSIVIANCFDANSLAQAIGGRSPASAFFPGQRAATTGGHSQRANANGFVQLEEDDLPEEGSADMV</sequence>
<feature type="transmembrane region" description="Helical" evidence="12">
    <location>
        <begin position="245"/>
        <end position="265"/>
    </location>
</feature>
<evidence type="ECO:0008006" key="15">
    <source>
        <dbReference type="Google" id="ProtNLM"/>
    </source>
</evidence>
<dbReference type="PRINTS" id="PR00251">
    <property type="entry name" value="BACTRLOPSIN"/>
</dbReference>
<dbReference type="InterPro" id="IPR001425">
    <property type="entry name" value="Arc/bac/fun_rhodopsins"/>
</dbReference>
<keyword evidence="3" id="KW-0600">Photoreceptor protein</keyword>
<feature type="chain" id="PRO_5005191599" description="Intimal thickness related receptor IRP domain-containing protein" evidence="13">
    <location>
        <begin position="24"/>
        <end position="423"/>
    </location>
</feature>
<evidence type="ECO:0000256" key="4">
    <source>
        <dbReference type="ARBA" id="ARBA00022606"/>
    </source>
</evidence>
<evidence type="ECO:0000256" key="13">
    <source>
        <dbReference type="SAM" id="SignalP"/>
    </source>
</evidence>
<dbReference type="SMART" id="SM01021">
    <property type="entry name" value="Bac_rhodopsin"/>
    <property type="match status" value="1"/>
</dbReference>
<dbReference type="VEuPathDB" id="CryptoDB:Cvel_24766"/>
<dbReference type="Gene3D" id="1.20.1070.10">
    <property type="entry name" value="Rhodopsin 7-helix transmembrane proteins"/>
    <property type="match status" value="1"/>
</dbReference>
<evidence type="ECO:0000256" key="1">
    <source>
        <dbReference type="ARBA" id="ARBA00004141"/>
    </source>
</evidence>
<dbReference type="PhylomeDB" id="A0A0G4H5I7"/>
<feature type="signal peptide" evidence="13">
    <location>
        <begin position="1"/>
        <end position="23"/>
    </location>
</feature>
<dbReference type="GO" id="GO:0005886">
    <property type="term" value="C:plasma membrane"/>
    <property type="evidence" value="ECO:0007669"/>
    <property type="project" value="TreeGrafter"/>
</dbReference>
<feature type="region of interest" description="Disordered" evidence="11">
    <location>
        <begin position="278"/>
        <end position="297"/>
    </location>
</feature>
<feature type="transmembrane region" description="Helical" evidence="12">
    <location>
        <begin position="172"/>
        <end position="191"/>
    </location>
</feature>
<dbReference type="GO" id="GO:0007602">
    <property type="term" value="P:phototransduction"/>
    <property type="evidence" value="ECO:0007669"/>
    <property type="project" value="UniProtKB-KW"/>
</dbReference>
<evidence type="ECO:0000256" key="12">
    <source>
        <dbReference type="SAM" id="Phobius"/>
    </source>
</evidence>
<evidence type="ECO:0000256" key="5">
    <source>
        <dbReference type="ARBA" id="ARBA00022692"/>
    </source>
</evidence>
<evidence type="ECO:0000256" key="2">
    <source>
        <dbReference type="ARBA" id="ARBA00008130"/>
    </source>
</evidence>
<gene>
    <name evidence="14" type="ORF">Cvel_24766</name>
</gene>
<evidence type="ECO:0000256" key="3">
    <source>
        <dbReference type="ARBA" id="ARBA00022543"/>
    </source>
</evidence>
<keyword evidence="5 12" id="KW-0812">Transmembrane</keyword>
<keyword evidence="9 12" id="KW-0472">Membrane</keyword>
<comment type="subcellular location">
    <subcellularLocation>
        <location evidence="1">Membrane</location>
        <topology evidence="1">Multi-pass membrane protein</topology>
    </subcellularLocation>
</comment>